<dbReference type="PRINTS" id="PR00779">
    <property type="entry name" value="INSP3RECEPTR"/>
</dbReference>
<dbReference type="Pfam" id="PF08709">
    <property type="entry name" value="Ins145_P3_rec"/>
    <property type="match status" value="1"/>
</dbReference>
<dbReference type="InterPro" id="IPR015925">
    <property type="entry name" value="Ryanodine_IP3_receptor"/>
</dbReference>
<dbReference type="EMBL" id="CASHTH010002242">
    <property type="protein sequence ID" value="CAI8026854.1"/>
    <property type="molecule type" value="Genomic_DNA"/>
</dbReference>
<dbReference type="AlphaFoldDB" id="A0AA35SCD4"/>
<keyword evidence="2" id="KW-0732">Signal</keyword>
<dbReference type="PANTHER" id="PTHR45816:SF4">
    <property type="entry name" value="RYR_IP3R HOMOLOGY ASSOCIATED DOMAIN-CONTAINING PROTEIN"/>
    <property type="match status" value="1"/>
</dbReference>
<keyword evidence="1" id="KW-1071">Ligand-gated ion channel</keyword>
<dbReference type="GO" id="GO:0005789">
    <property type="term" value="C:endoplasmic reticulum membrane"/>
    <property type="evidence" value="ECO:0007669"/>
    <property type="project" value="UniProtKB-SubCell"/>
</dbReference>
<dbReference type="GO" id="GO:0005220">
    <property type="term" value="F:inositol 1,4,5-trisphosphate-gated calcium channel activity"/>
    <property type="evidence" value="ECO:0007669"/>
    <property type="project" value="UniProtKB-UniRule"/>
</dbReference>
<dbReference type="PANTHER" id="PTHR45816">
    <property type="entry name" value="MIR DOMAIN-CONTAINING PROTEIN"/>
    <property type="match status" value="1"/>
</dbReference>
<dbReference type="Gene3D" id="2.80.10.50">
    <property type="match status" value="1"/>
</dbReference>
<sequence>MNHTLAFIISPILFLSLSPSLADSLFKIVPMHRYSAQEQFRKATATARSMPDVVILQKLQAAADQERSRSDEETTKQMGTPVLYHNTVIQLVHVKSNKYLTVQKRLPALVERRAMRISLDNQGSEVSTLLSALHFPRRLASIHLIHSIFKGPGP</sequence>
<protein>
    <recommendedName>
        <fullName evidence="1">Inositol 1,4,5-trisphosphate receptor</fullName>
    </recommendedName>
</protein>
<feature type="domain" description="Inositol 1,4,5-trisphosphate/ryanodine receptor" evidence="3">
    <location>
        <begin position="19"/>
        <end position="127"/>
    </location>
</feature>
<evidence type="ECO:0000259" key="3">
    <source>
        <dbReference type="Pfam" id="PF08709"/>
    </source>
</evidence>
<comment type="similarity">
    <text evidence="1">Belongs to the InsP3 receptor family.</text>
</comment>
<keyword evidence="1" id="KW-0406">Ion transport</keyword>
<proteinExistence type="inferred from homology"/>
<keyword evidence="1" id="KW-0472">Membrane</keyword>
<comment type="function">
    <text evidence="1">Receptor for inositol 1,4,5-trisphosphate, a second messenger that mediates the release of intracellular calcium.</text>
</comment>
<keyword evidence="1 4" id="KW-0675">Receptor</keyword>
<keyword evidence="1" id="KW-0256">Endoplasmic reticulum</keyword>
<comment type="domain">
    <text evidence="1">The receptor contains a calcium channel in its C-terminal extremity. Its large N-terminal cytoplasmic region has the ligand-binding site in the N-terminus and modulatory sites in the middle portion immediately upstream of the channel region.</text>
</comment>
<organism evidence="4 5">
    <name type="scientific">Geodia barretti</name>
    <name type="common">Barrett's horny sponge</name>
    <dbReference type="NCBI Taxonomy" id="519541"/>
    <lineage>
        <taxon>Eukaryota</taxon>
        <taxon>Metazoa</taxon>
        <taxon>Porifera</taxon>
        <taxon>Demospongiae</taxon>
        <taxon>Heteroscleromorpha</taxon>
        <taxon>Tetractinellida</taxon>
        <taxon>Astrophorina</taxon>
        <taxon>Geodiidae</taxon>
        <taxon>Geodia</taxon>
    </lineage>
</organism>
<comment type="subunit">
    <text evidence="1">Homotetramer.</text>
</comment>
<keyword evidence="5" id="KW-1185">Reference proteome</keyword>
<gene>
    <name evidence="4" type="ORF">GBAR_LOCUS15389</name>
</gene>
<reference evidence="4" key="1">
    <citation type="submission" date="2023-03" db="EMBL/GenBank/DDBJ databases">
        <authorList>
            <person name="Steffen K."/>
            <person name="Cardenas P."/>
        </authorList>
    </citation>
    <scope>NUCLEOTIDE SEQUENCE</scope>
</reference>
<feature type="signal peptide" evidence="2">
    <location>
        <begin position="1"/>
        <end position="22"/>
    </location>
</feature>
<feature type="chain" id="PRO_5041360828" description="Inositol 1,4,5-trisphosphate receptor" evidence="2">
    <location>
        <begin position="23"/>
        <end position="154"/>
    </location>
</feature>
<dbReference type="GO" id="GO:0051209">
    <property type="term" value="P:release of sequestered calcium ion into cytosol"/>
    <property type="evidence" value="ECO:0007669"/>
    <property type="project" value="UniProtKB-UniRule"/>
</dbReference>
<comment type="caution">
    <text evidence="4">The sequence shown here is derived from an EMBL/GenBank/DDBJ whole genome shotgun (WGS) entry which is preliminary data.</text>
</comment>
<evidence type="ECO:0000313" key="5">
    <source>
        <dbReference type="Proteomes" id="UP001174909"/>
    </source>
</evidence>
<keyword evidence="1" id="KW-0813">Transport</keyword>
<evidence type="ECO:0000256" key="2">
    <source>
        <dbReference type="SAM" id="SignalP"/>
    </source>
</evidence>
<dbReference type="InterPro" id="IPR000493">
    <property type="entry name" value="InsP3_rcpt"/>
</dbReference>
<keyword evidence="1" id="KW-0107">Calcium channel</keyword>
<evidence type="ECO:0000256" key="1">
    <source>
        <dbReference type="RuleBase" id="RU368044"/>
    </source>
</evidence>
<keyword evidence="1" id="KW-0106">Calcium</keyword>
<keyword evidence="1" id="KW-0109">Calcium transport</keyword>
<accession>A0AA35SCD4</accession>
<keyword evidence="1" id="KW-0407">Ion channel</keyword>
<evidence type="ECO:0000313" key="4">
    <source>
        <dbReference type="EMBL" id="CAI8026854.1"/>
    </source>
</evidence>
<name>A0AA35SCD4_GEOBA</name>
<dbReference type="InterPro" id="IPR014821">
    <property type="entry name" value="Ins145_P3_rcpt"/>
</dbReference>
<comment type="subcellular location">
    <subcellularLocation>
        <location evidence="1">Endoplasmic reticulum membrane</location>
        <topology evidence="1">Multi-pass membrane protein</topology>
    </subcellularLocation>
</comment>
<dbReference type="GO" id="GO:0070679">
    <property type="term" value="F:inositol 1,4,5 trisphosphate binding"/>
    <property type="evidence" value="ECO:0007669"/>
    <property type="project" value="UniProtKB-UniRule"/>
</dbReference>
<dbReference type="Proteomes" id="UP001174909">
    <property type="component" value="Unassembled WGS sequence"/>
</dbReference>